<sequence>MISIDTKRLHLRNVLQNDVDVIFDYRNNEICARYQRGQVKDYEGIVSLIERRRIVVMPKDHIFSLGYTFSYKYHRQGYAFEALTVLTEHLHKMAPEWEFISFTECKNIFAHLGK</sequence>
<evidence type="ECO:0000313" key="2">
    <source>
        <dbReference type="Proteomes" id="UP000283701"/>
    </source>
</evidence>
<comment type="caution">
    <text evidence="1">The sequence shown here is derived from an EMBL/GenBank/DDBJ whole genome shotgun (WGS) entry which is preliminary data.</text>
</comment>
<dbReference type="SUPFAM" id="SSF55729">
    <property type="entry name" value="Acyl-CoA N-acyltransferases (Nat)"/>
    <property type="match status" value="1"/>
</dbReference>
<protein>
    <submittedName>
        <fullName evidence="1">N-acetyltransferase</fullName>
    </submittedName>
</protein>
<name>A0A3R6DM70_9FIRM</name>
<dbReference type="Proteomes" id="UP000283701">
    <property type="component" value="Unassembled WGS sequence"/>
</dbReference>
<dbReference type="AlphaFoldDB" id="A0A3R6DM70"/>
<evidence type="ECO:0000313" key="1">
    <source>
        <dbReference type="EMBL" id="RHF82303.1"/>
    </source>
</evidence>
<proteinExistence type="predicted"/>
<dbReference type="EMBL" id="QRHP01000018">
    <property type="protein sequence ID" value="RHF82303.1"/>
    <property type="molecule type" value="Genomic_DNA"/>
</dbReference>
<dbReference type="GO" id="GO:0016740">
    <property type="term" value="F:transferase activity"/>
    <property type="evidence" value="ECO:0007669"/>
    <property type="project" value="UniProtKB-KW"/>
</dbReference>
<keyword evidence="1" id="KW-0808">Transferase</keyword>
<accession>A0A3R6DM70</accession>
<dbReference type="Gene3D" id="3.40.630.30">
    <property type="match status" value="1"/>
</dbReference>
<reference evidence="1 2" key="1">
    <citation type="submission" date="2018-08" db="EMBL/GenBank/DDBJ databases">
        <title>A genome reference for cultivated species of the human gut microbiota.</title>
        <authorList>
            <person name="Zou Y."/>
            <person name="Xue W."/>
            <person name="Luo G."/>
        </authorList>
    </citation>
    <scope>NUCLEOTIDE SEQUENCE [LARGE SCALE GENOMIC DNA]</scope>
    <source>
        <strain evidence="1 2">AM23-23AC</strain>
    </source>
</reference>
<gene>
    <name evidence="1" type="ORF">DW654_13290</name>
</gene>
<dbReference type="RefSeq" id="WP_118203723.1">
    <property type="nucleotide sequence ID" value="NZ_QRHP01000018.1"/>
</dbReference>
<organism evidence="1 2">
    <name type="scientific">Roseburia inulinivorans</name>
    <dbReference type="NCBI Taxonomy" id="360807"/>
    <lineage>
        <taxon>Bacteria</taxon>
        <taxon>Bacillati</taxon>
        <taxon>Bacillota</taxon>
        <taxon>Clostridia</taxon>
        <taxon>Lachnospirales</taxon>
        <taxon>Lachnospiraceae</taxon>
        <taxon>Roseburia</taxon>
    </lineage>
</organism>
<dbReference type="InterPro" id="IPR016181">
    <property type="entry name" value="Acyl_CoA_acyltransferase"/>
</dbReference>